<feature type="compositionally biased region" description="Acidic residues" evidence="1">
    <location>
        <begin position="52"/>
        <end position="71"/>
    </location>
</feature>
<accession>A0AAD5TFW5</accession>
<organism evidence="2 3">
    <name type="scientific">Geranomyces variabilis</name>
    <dbReference type="NCBI Taxonomy" id="109894"/>
    <lineage>
        <taxon>Eukaryota</taxon>
        <taxon>Fungi</taxon>
        <taxon>Fungi incertae sedis</taxon>
        <taxon>Chytridiomycota</taxon>
        <taxon>Chytridiomycota incertae sedis</taxon>
        <taxon>Chytridiomycetes</taxon>
        <taxon>Spizellomycetales</taxon>
        <taxon>Powellomycetaceae</taxon>
        <taxon>Geranomyces</taxon>
    </lineage>
</organism>
<comment type="caution">
    <text evidence="2">The sequence shown here is derived from an EMBL/GenBank/DDBJ whole genome shotgun (WGS) entry which is preliminary data.</text>
</comment>
<reference evidence="2" key="1">
    <citation type="submission" date="2020-05" db="EMBL/GenBank/DDBJ databases">
        <title>Phylogenomic resolution of chytrid fungi.</title>
        <authorList>
            <person name="Stajich J.E."/>
            <person name="Amses K."/>
            <person name="Simmons R."/>
            <person name="Seto K."/>
            <person name="Myers J."/>
            <person name="Bonds A."/>
            <person name="Quandt C.A."/>
            <person name="Barry K."/>
            <person name="Liu P."/>
            <person name="Grigoriev I."/>
            <person name="Longcore J.E."/>
            <person name="James T.Y."/>
        </authorList>
    </citation>
    <scope>NUCLEOTIDE SEQUENCE</scope>
    <source>
        <strain evidence="2">JEL0379</strain>
    </source>
</reference>
<dbReference type="EMBL" id="JADGJQ010000055">
    <property type="protein sequence ID" value="KAJ3175205.1"/>
    <property type="molecule type" value="Genomic_DNA"/>
</dbReference>
<evidence type="ECO:0000313" key="2">
    <source>
        <dbReference type="EMBL" id="KAJ3175205.1"/>
    </source>
</evidence>
<dbReference type="Proteomes" id="UP001212152">
    <property type="component" value="Unassembled WGS sequence"/>
</dbReference>
<proteinExistence type="predicted"/>
<feature type="region of interest" description="Disordered" evidence="1">
    <location>
        <begin position="48"/>
        <end position="81"/>
    </location>
</feature>
<keyword evidence="3" id="KW-1185">Reference proteome</keyword>
<name>A0AAD5TFW5_9FUNG</name>
<evidence type="ECO:0000313" key="3">
    <source>
        <dbReference type="Proteomes" id="UP001212152"/>
    </source>
</evidence>
<gene>
    <name evidence="2" type="ORF">HDU87_006440</name>
</gene>
<evidence type="ECO:0000256" key="1">
    <source>
        <dbReference type="SAM" id="MobiDB-lite"/>
    </source>
</evidence>
<protein>
    <submittedName>
        <fullName evidence="2">Uncharacterized protein</fullName>
    </submittedName>
</protein>
<dbReference type="AlphaFoldDB" id="A0AAD5TFW5"/>
<sequence>MGAECAAARIQKKRKLELDAELEMEQRKEKLIRQKVRNSYMQHFHLSIHEFDSEDDAEETTAEDEPQETIDESERPELDFNEPDVPQAYAKVQILSTKRNPVEVFRIWAAQHNQACILDPDDPNLAHVFIKQERDELKAYGRDIRRVELAEDDAKFIDSLNLSSQKPRPNSNGNVGRIPRFLPDKLLLALR</sequence>